<dbReference type="PANTHER" id="PTHR17098">
    <property type="entry name" value="NADH-UBIQUINONE OXIDOREDUCTASE MWFE SUBUNIT"/>
    <property type="match status" value="1"/>
</dbReference>
<comment type="similarity">
    <text evidence="3">Belongs to the complex I NDUFA1 subunit family.</text>
</comment>
<keyword evidence="7 13" id="KW-0812">Transmembrane</keyword>
<evidence type="ECO:0000313" key="15">
    <source>
        <dbReference type="Proteomes" id="UP001153365"/>
    </source>
</evidence>
<feature type="transmembrane region" description="Helical" evidence="13">
    <location>
        <begin position="40"/>
        <end position="60"/>
    </location>
</feature>
<evidence type="ECO:0000256" key="4">
    <source>
        <dbReference type="ARBA" id="ARBA00016392"/>
    </source>
</evidence>
<dbReference type="Proteomes" id="UP001153365">
    <property type="component" value="Unassembled WGS sequence"/>
</dbReference>
<comment type="subcellular location">
    <subcellularLocation>
        <location evidence="2">Mitochondrion inner membrane</location>
        <topology evidence="2">Single-pass membrane protein</topology>
        <orientation evidence="2">Matrix side</orientation>
    </subcellularLocation>
</comment>
<organism evidence="14 15">
    <name type="scientific">Phakopsora pachyrhizi</name>
    <name type="common">Asian soybean rust disease fungus</name>
    <dbReference type="NCBI Taxonomy" id="170000"/>
    <lineage>
        <taxon>Eukaryota</taxon>
        <taxon>Fungi</taxon>
        <taxon>Dikarya</taxon>
        <taxon>Basidiomycota</taxon>
        <taxon>Pucciniomycotina</taxon>
        <taxon>Pucciniomycetes</taxon>
        <taxon>Pucciniales</taxon>
        <taxon>Phakopsoraceae</taxon>
        <taxon>Phakopsora</taxon>
    </lineage>
</organism>
<evidence type="ECO:0000256" key="8">
    <source>
        <dbReference type="ARBA" id="ARBA00022792"/>
    </source>
</evidence>
<keyword evidence="12 13" id="KW-0472">Membrane</keyword>
<evidence type="ECO:0000256" key="3">
    <source>
        <dbReference type="ARBA" id="ARBA00009960"/>
    </source>
</evidence>
<keyword evidence="9" id="KW-0249">Electron transport</keyword>
<keyword evidence="11" id="KW-0496">Mitochondrion</keyword>
<keyword evidence="8" id="KW-0999">Mitochondrion inner membrane</keyword>
<evidence type="ECO:0000256" key="10">
    <source>
        <dbReference type="ARBA" id="ARBA00022989"/>
    </source>
</evidence>
<protein>
    <recommendedName>
        <fullName evidence="4">NADH dehydrogenase [ubiquinone] 1 alpha subcomplex subunit 1</fullName>
    </recommendedName>
</protein>
<reference evidence="14" key="1">
    <citation type="submission" date="2022-06" db="EMBL/GenBank/DDBJ databases">
        <authorList>
            <consortium name="SYNGENTA / RWTH Aachen University"/>
        </authorList>
    </citation>
    <scope>NUCLEOTIDE SEQUENCE</scope>
</reference>
<name>A0AAV0BH85_PHAPC</name>
<evidence type="ECO:0000313" key="14">
    <source>
        <dbReference type="EMBL" id="CAH7686579.1"/>
    </source>
</evidence>
<keyword evidence="15" id="KW-1185">Reference proteome</keyword>
<evidence type="ECO:0000256" key="9">
    <source>
        <dbReference type="ARBA" id="ARBA00022982"/>
    </source>
</evidence>
<keyword evidence="10 13" id="KW-1133">Transmembrane helix</keyword>
<sequence length="119" mass="13413">MSLDSTHISLIVSVTRSEVETDPLLYITDLVLIVPVPWEAFIPIGLLTVCFGCTGTLLNATRRFQNDGKPPMYGLDAWDERMLERNRRLTGSTRGQTDELIAPQEFKTNSAWPVEKIYA</sequence>
<dbReference type="InterPro" id="IPR017384">
    <property type="entry name" value="NADH_Ub_cplx-1_asu_su-1"/>
</dbReference>
<dbReference type="EMBL" id="CALTRL010005801">
    <property type="protein sequence ID" value="CAH7686579.1"/>
    <property type="molecule type" value="Genomic_DNA"/>
</dbReference>
<gene>
    <name evidence="14" type="ORF">PPACK8108_LOCUS21247</name>
</gene>
<dbReference type="PANTHER" id="PTHR17098:SF2">
    <property type="entry name" value="NADH DEHYDROGENASE [UBIQUINONE] 1 ALPHA SUBCOMPLEX SUBUNIT 1"/>
    <property type="match status" value="1"/>
</dbReference>
<comment type="caution">
    <text evidence="14">The sequence shown here is derived from an EMBL/GenBank/DDBJ whole genome shotgun (WGS) entry which is preliminary data.</text>
</comment>
<evidence type="ECO:0000256" key="6">
    <source>
        <dbReference type="ARBA" id="ARBA00022660"/>
    </source>
</evidence>
<evidence type="ECO:0000256" key="5">
    <source>
        <dbReference type="ARBA" id="ARBA00022448"/>
    </source>
</evidence>
<keyword evidence="6" id="KW-0679">Respiratory chain</keyword>
<dbReference type="AlphaFoldDB" id="A0AAV0BH85"/>
<evidence type="ECO:0000256" key="2">
    <source>
        <dbReference type="ARBA" id="ARBA00004298"/>
    </source>
</evidence>
<dbReference type="GO" id="GO:0005743">
    <property type="term" value="C:mitochondrial inner membrane"/>
    <property type="evidence" value="ECO:0007669"/>
    <property type="project" value="UniProtKB-SubCell"/>
</dbReference>
<evidence type="ECO:0000256" key="12">
    <source>
        <dbReference type="ARBA" id="ARBA00023136"/>
    </source>
</evidence>
<keyword evidence="5" id="KW-0813">Transport</keyword>
<proteinExistence type="inferred from homology"/>
<evidence type="ECO:0000256" key="13">
    <source>
        <dbReference type="SAM" id="Phobius"/>
    </source>
</evidence>
<dbReference type="Pfam" id="PF15879">
    <property type="entry name" value="MWFE"/>
    <property type="match status" value="1"/>
</dbReference>
<evidence type="ECO:0000256" key="11">
    <source>
        <dbReference type="ARBA" id="ARBA00023128"/>
    </source>
</evidence>
<evidence type="ECO:0000256" key="7">
    <source>
        <dbReference type="ARBA" id="ARBA00022692"/>
    </source>
</evidence>
<accession>A0AAV0BH85</accession>
<evidence type="ECO:0000256" key="1">
    <source>
        <dbReference type="ARBA" id="ARBA00003195"/>
    </source>
</evidence>
<comment type="function">
    <text evidence="1">Accessory subunit of the mitochondrial membrane respiratory chain NADH dehydrogenase (Complex I), that is believed not to be involved in catalysis. Complex I functions in the transfer of electrons from NADH to the respiratory chain. The immediate electron acceptor for the enzyme is believed to be ubiquinone.</text>
</comment>